<sequence>MRTGSRGHRMLVLAVLACAMALRILVPEGWMPVSDTQGFHITMCSGSGPMDMPMAMPGMTMKHGKADHGPQPMQDHPCTFAHLGLAFAEPLLPVLDLPPAQEAEAPAARPFAVTIGRGLAAPPPPSTGPPPLA</sequence>
<gene>
    <name evidence="1" type="ORF">HZF05_12245</name>
</gene>
<accession>A0A838L8J5</accession>
<dbReference type="AlphaFoldDB" id="A0A838L8J5"/>
<comment type="caution">
    <text evidence="1">The sequence shown here is derived from an EMBL/GenBank/DDBJ whole genome shotgun (WGS) entry which is preliminary data.</text>
</comment>
<evidence type="ECO:0008006" key="3">
    <source>
        <dbReference type="Google" id="ProtNLM"/>
    </source>
</evidence>
<proteinExistence type="predicted"/>
<name>A0A838L8J5_9SPHN</name>
<evidence type="ECO:0000313" key="1">
    <source>
        <dbReference type="EMBL" id="MBA2934869.1"/>
    </source>
</evidence>
<evidence type="ECO:0000313" key="2">
    <source>
        <dbReference type="Proteomes" id="UP000570166"/>
    </source>
</evidence>
<dbReference type="EMBL" id="JACEIB010000007">
    <property type="protein sequence ID" value="MBA2934869.1"/>
    <property type="molecule type" value="Genomic_DNA"/>
</dbReference>
<protein>
    <recommendedName>
        <fullName evidence="3">DUF2946 domain-containing protein</fullName>
    </recommendedName>
</protein>
<reference evidence="1 2" key="1">
    <citation type="submission" date="2020-07" db="EMBL/GenBank/DDBJ databases">
        <authorList>
            <person name="Sun Q."/>
        </authorList>
    </citation>
    <scope>NUCLEOTIDE SEQUENCE [LARGE SCALE GENOMIC DNA]</scope>
    <source>
        <strain evidence="1 2">CGMCC 1.13654</strain>
    </source>
</reference>
<dbReference type="Proteomes" id="UP000570166">
    <property type="component" value="Unassembled WGS sequence"/>
</dbReference>
<organism evidence="1 2">
    <name type="scientific">Sphingomonas chungangi</name>
    <dbReference type="NCBI Taxonomy" id="2683589"/>
    <lineage>
        <taxon>Bacteria</taxon>
        <taxon>Pseudomonadati</taxon>
        <taxon>Pseudomonadota</taxon>
        <taxon>Alphaproteobacteria</taxon>
        <taxon>Sphingomonadales</taxon>
        <taxon>Sphingomonadaceae</taxon>
        <taxon>Sphingomonas</taxon>
    </lineage>
</organism>
<keyword evidence="2" id="KW-1185">Reference proteome</keyword>